<organism evidence="3 4">
    <name type="scientific">Ambrosia artemisiifolia</name>
    <name type="common">Common ragweed</name>
    <dbReference type="NCBI Taxonomy" id="4212"/>
    <lineage>
        <taxon>Eukaryota</taxon>
        <taxon>Viridiplantae</taxon>
        <taxon>Streptophyta</taxon>
        <taxon>Embryophyta</taxon>
        <taxon>Tracheophyta</taxon>
        <taxon>Spermatophyta</taxon>
        <taxon>Magnoliopsida</taxon>
        <taxon>eudicotyledons</taxon>
        <taxon>Gunneridae</taxon>
        <taxon>Pentapetalae</taxon>
        <taxon>asterids</taxon>
        <taxon>campanulids</taxon>
        <taxon>Asterales</taxon>
        <taxon>Asteraceae</taxon>
        <taxon>Asteroideae</taxon>
        <taxon>Heliantheae alliance</taxon>
        <taxon>Heliantheae</taxon>
        <taxon>Ambrosia</taxon>
    </lineage>
</organism>
<dbReference type="CDD" id="cd00167">
    <property type="entry name" value="SANT"/>
    <property type="match status" value="1"/>
</dbReference>
<dbReference type="Pfam" id="PF00249">
    <property type="entry name" value="Myb_DNA-binding"/>
    <property type="match status" value="1"/>
</dbReference>
<dbReference type="Gene3D" id="1.10.10.60">
    <property type="entry name" value="Homeodomain-like"/>
    <property type="match status" value="1"/>
</dbReference>
<keyword evidence="4" id="KW-1185">Reference proteome</keyword>
<dbReference type="SUPFAM" id="SSF46689">
    <property type="entry name" value="Homeodomain-like"/>
    <property type="match status" value="1"/>
</dbReference>
<accession>A0AAD5CTT0</accession>
<evidence type="ECO:0000313" key="3">
    <source>
        <dbReference type="EMBL" id="KAI7747764.1"/>
    </source>
</evidence>
<feature type="domain" description="Myb-like" evidence="2">
    <location>
        <begin position="11"/>
        <end position="49"/>
    </location>
</feature>
<proteinExistence type="predicted"/>
<feature type="region of interest" description="Disordered" evidence="1">
    <location>
        <begin position="1"/>
        <end position="23"/>
    </location>
</feature>
<comment type="caution">
    <text evidence="3">The sequence shown here is derived from an EMBL/GenBank/DDBJ whole genome shotgun (WGS) entry which is preliminary data.</text>
</comment>
<dbReference type="InterPro" id="IPR001005">
    <property type="entry name" value="SANT/Myb"/>
</dbReference>
<evidence type="ECO:0000259" key="2">
    <source>
        <dbReference type="PROSITE" id="PS50090"/>
    </source>
</evidence>
<dbReference type="Proteomes" id="UP001206925">
    <property type="component" value="Unassembled WGS sequence"/>
</dbReference>
<gene>
    <name evidence="3" type="ORF">M8C21_007110</name>
</gene>
<reference evidence="3" key="1">
    <citation type="submission" date="2022-06" db="EMBL/GenBank/DDBJ databases">
        <title>Uncovering the hologenomic basis of an extraordinary plant invasion.</title>
        <authorList>
            <person name="Bieker V.C."/>
            <person name="Martin M.D."/>
            <person name="Gilbert T."/>
            <person name="Hodgins K."/>
            <person name="Battlay P."/>
            <person name="Petersen B."/>
            <person name="Wilson J."/>
        </authorList>
    </citation>
    <scope>NUCLEOTIDE SEQUENCE</scope>
    <source>
        <strain evidence="3">AA19_3_7</strain>
        <tissue evidence="3">Leaf</tissue>
    </source>
</reference>
<evidence type="ECO:0000313" key="4">
    <source>
        <dbReference type="Proteomes" id="UP001206925"/>
    </source>
</evidence>
<protein>
    <recommendedName>
        <fullName evidence="2">Myb-like domain-containing protein</fullName>
    </recommendedName>
</protein>
<dbReference type="EMBL" id="JAMZMK010006690">
    <property type="protein sequence ID" value="KAI7747764.1"/>
    <property type="molecule type" value="Genomic_DNA"/>
</dbReference>
<name>A0AAD5CTT0_AMBAR</name>
<dbReference type="AlphaFoldDB" id="A0AAD5CTT0"/>
<evidence type="ECO:0000256" key="1">
    <source>
        <dbReference type="SAM" id="MobiDB-lite"/>
    </source>
</evidence>
<sequence length="111" mass="12335">MDSKTNKSANKETNRGEAWTSDKDEKLAEAIKIRGPKKWTVVAAKAGGRRAVDIAGMKMKEEDGTAIDDDHGVEGSKGNFNVDEFFYFSNEDPLTLDWVNRYLAGTNCVFL</sequence>
<dbReference type="PROSITE" id="PS50090">
    <property type="entry name" value="MYB_LIKE"/>
    <property type="match status" value="1"/>
</dbReference>
<dbReference type="InterPro" id="IPR009057">
    <property type="entry name" value="Homeodomain-like_sf"/>
</dbReference>